<evidence type="ECO:0000313" key="2">
    <source>
        <dbReference type="EMBL" id="GMS87429.1"/>
    </source>
</evidence>
<evidence type="ECO:0000259" key="1">
    <source>
        <dbReference type="PROSITE" id="PS50097"/>
    </source>
</evidence>
<dbReference type="CDD" id="cd00121">
    <property type="entry name" value="MATH"/>
    <property type="match status" value="1"/>
</dbReference>
<name>A0AAV5T4H2_9BILA</name>
<dbReference type="PANTHER" id="PTHR47022">
    <property type="entry name" value="BTB AND MATH DOMAIN-CONTAINING PROTEIN 36-RELATED"/>
    <property type="match status" value="1"/>
</dbReference>
<dbReference type="Proteomes" id="UP001432027">
    <property type="component" value="Unassembled WGS sequence"/>
</dbReference>
<dbReference type="InterPro" id="IPR011333">
    <property type="entry name" value="SKP1/BTB/POZ_sf"/>
</dbReference>
<dbReference type="Gene3D" id="2.60.210.10">
    <property type="entry name" value="Apoptosis, Tumor Necrosis Factor Receptor Associated Protein 2, Chain A"/>
    <property type="match status" value="1"/>
</dbReference>
<dbReference type="InterPro" id="IPR000210">
    <property type="entry name" value="BTB/POZ_dom"/>
</dbReference>
<dbReference type="EMBL" id="BTSX01000003">
    <property type="protein sequence ID" value="GMS87429.1"/>
    <property type="molecule type" value="Genomic_DNA"/>
</dbReference>
<keyword evidence="3" id="KW-1185">Reference proteome</keyword>
<dbReference type="SUPFAM" id="SSF54695">
    <property type="entry name" value="POZ domain"/>
    <property type="match status" value="1"/>
</dbReference>
<organism evidence="2 3">
    <name type="scientific">Pristionchus entomophagus</name>
    <dbReference type="NCBI Taxonomy" id="358040"/>
    <lineage>
        <taxon>Eukaryota</taxon>
        <taxon>Metazoa</taxon>
        <taxon>Ecdysozoa</taxon>
        <taxon>Nematoda</taxon>
        <taxon>Chromadorea</taxon>
        <taxon>Rhabditida</taxon>
        <taxon>Rhabditina</taxon>
        <taxon>Diplogasteromorpha</taxon>
        <taxon>Diplogasteroidea</taxon>
        <taxon>Neodiplogasteridae</taxon>
        <taxon>Pristionchus</taxon>
    </lineage>
</organism>
<dbReference type="PANTHER" id="PTHR47022:SF1">
    <property type="entry name" value="BTB AND MATH DOMAIN-CONTAINING PROTEIN 36-RELATED"/>
    <property type="match status" value="1"/>
</dbReference>
<comment type="caution">
    <text evidence="2">The sequence shown here is derived from an EMBL/GenBank/DDBJ whole genome shotgun (WGS) entry which is preliminary data.</text>
</comment>
<evidence type="ECO:0000313" key="3">
    <source>
        <dbReference type="Proteomes" id="UP001432027"/>
    </source>
</evidence>
<dbReference type="CDD" id="cd18186">
    <property type="entry name" value="BTB_POZ_ZBTB_KLHL-like"/>
    <property type="match status" value="1"/>
</dbReference>
<dbReference type="Pfam" id="PF00917">
    <property type="entry name" value="MATH"/>
    <property type="match status" value="1"/>
</dbReference>
<dbReference type="InterPro" id="IPR002083">
    <property type="entry name" value="MATH/TRAF_dom"/>
</dbReference>
<dbReference type="Gene3D" id="3.30.710.10">
    <property type="entry name" value="Potassium Channel Kv1.1, Chain A"/>
    <property type="match status" value="1"/>
</dbReference>
<feature type="domain" description="BTB" evidence="1">
    <location>
        <begin position="159"/>
        <end position="222"/>
    </location>
</feature>
<protein>
    <recommendedName>
        <fullName evidence="1">BTB domain-containing protein</fullName>
    </recommendedName>
</protein>
<dbReference type="InterPro" id="IPR008974">
    <property type="entry name" value="TRAF-like"/>
</dbReference>
<reference evidence="2" key="1">
    <citation type="submission" date="2023-10" db="EMBL/GenBank/DDBJ databases">
        <title>Genome assembly of Pristionchus species.</title>
        <authorList>
            <person name="Yoshida K."/>
            <person name="Sommer R.J."/>
        </authorList>
    </citation>
    <scope>NUCLEOTIDE SEQUENCE</scope>
    <source>
        <strain evidence="2">RS0144</strain>
    </source>
</reference>
<dbReference type="PROSITE" id="PS50097">
    <property type="entry name" value="BTB"/>
    <property type="match status" value="1"/>
</dbReference>
<feature type="non-terminal residue" evidence="2">
    <location>
        <position position="1"/>
    </location>
</feature>
<feature type="non-terminal residue" evidence="2">
    <location>
        <position position="222"/>
    </location>
</feature>
<dbReference type="Pfam" id="PF00651">
    <property type="entry name" value="BTB"/>
    <property type="match status" value="1"/>
</dbReference>
<sequence>RMADNSNFALRWEIDNARAALAAGTIRSRVFNEGGFKWYACISHNINDPKYDDFMLICLNQHGVTWKFEADVGLVFLNSTYGEFTKKEQMKLSSTKNAHDFRPDHFHFLADPKNGYNKNDKLVIEFRINITSLEKSGEVTTKDEPVFEMSKFSSPNEIGNVILVIEGKKVKVSKEYLAVQSPFLATKFFGDSAEKGKEEMEIKDVDYYYDFLFLLGVIFLEK</sequence>
<dbReference type="AlphaFoldDB" id="A0AAV5T4H2"/>
<accession>A0AAV5T4H2</accession>
<dbReference type="SUPFAM" id="SSF49599">
    <property type="entry name" value="TRAF domain-like"/>
    <property type="match status" value="1"/>
</dbReference>
<gene>
    <name evidence="2" type="ORF">PENTCL1PPCAC_9604</name>
</gene>
<proteinExistence type="predicted"/>